<evidence type="ECO:0000313" key="1">
    <source>
        <dbReference type="EMBL" id="EDQ89679.1"/>
    </source>
</evidence>
<reference evidence="1 2" key="1">
    <citation type="journal article" date="2008" name="Nature">
        <title>The genome of the choanoflagellate Monosiga brevicollis and the origin of metazoans.</title>
        <authorList>
            <consortium name="JGI Sequencing"/>
            <person name="King N."/>
            <person name="Westbrook M.J."/>
            <person name="Young S.L."/>
            <person name="Kuo A."/>
            <person name="Abedin M."/>
            <person name="Chapman J."/>
            <person name="Fairclough S."/>
            <person name="Hellsten U."/>
            <person name="Isogai Y."/>
            <person name="Letunic I."/>
            <person name="Marr M."/>
            <person name="Pincus D."/>
            <person name="Putnam N."/>
            <person name="Rokas A."/>
            <person name="Wright K.J."/>
            <person name="Zuzow R."/>
            <person name="Dirks W."/>
            <person name="Good M."/>
            <person name="Goodstein D."/>
            <person name="Lemons D."/>
            <person name="Li W."/>
            <person name="Lyons J.B."/>
            <person name="Morris A."/>
            <person name="Nichols S."/>
            <person name="Richter D.J."/>
            <person name="Salamov A."/>
            <person name="Bork P."/>
            <person name="Lim W.A."/>
            <person name="Manning G."/>
            <person name="Miller W.T."/>
            <person name="McGinnis W."/>
            <person name="Shapiro H."/>
            <person name="Tjian R."/>
            <person name="Grigoriev I.V."/>
            <person name="Rokhsar D."/>
        </authorList>
    </citation>
    <scope>NUCLEOTIDE SEQUENCE [LARGE SCALE GENOMIC DNA]</scope>
    <source>
        <strain evidence="2">MX1 / ATCC 50154</strain>
    </source>
</reference>
<protein>
    <submittedName>
        <fullName evidence="1">Uncharacterized protein</fullName>
    </submittedName>
</protein>
<dbReference type="Proteomes" id="UP000001357">
    <property type="component" value="Unassembled WGS sequence"/>
</dbReference>
<name>A9UYW9_MONBE</name>
<dbReference type="GeneID" id="5890845"/>
<evidence type="ECO:0000313" key="2">
    <source>
        <dbReference type="Proteomes" id="UP000001357"/>
    </source>
</evidence>
<dbReference type="AlphaFoldDB" id="A9UYW9"/>
<proteinExistence type="predicted"/>
<keyword evidence="2" id="KW-1185">Reference proteome</keyword>
<dbReference type="KEGG" id="mbr:MONBRDRAFT_8052"/>
<dbReference type="InParanoid" id="A9UYW9"/>
<gene>
    <name evidence="1" type="ORF">MONBRDRAFT_8052</name>
</gene>
<sequence length="1068" mass="115410">MADIDLSIDTSVHGAPPLGREFVWDSVNTAYVTPASAYTAGSRSIQFQVPASSGHIQMDSFRLTGLLTIEDNAGANITDMGMALSELPIENMIGKIAVEVNSTPIQDDLETNGYPYGAFIRRAITGSDDMAHTKHGEPLMLTGGAVSIAPPTVPELAHNGTVITPTTRAELYNAIAEEIGASATNFNGAAVGTLCHSIRQVFAAGDLRNILLEAAIGSEATPTTSLPAPDGTPITQDMVVEAFDLIRNAFNDSFNTVSNTHPQLNFPQVAYTQLNPPSYWTDYSAGRITATVNNIAREIRKTLQAWANAYYITSGLRVGLVDDDNEVSRDMVTFSKGGAYPRPAIVEAGVTIKAASVMGEGGANCTDPLKSASLRARMKGAQKPNWVSYSLQGPAFAAGYLPPNTPLRITIELNTSIGRNSVVDEAHAGNWPLQVTFRGQPRVYYTSKQMADGARKAFTEMLVERPLRFEEVMVRNTSFLAPVNTTTTQSGLVSGVRPSYICVQIIPDSAYQGHPALSAFGSGPFAQYYERTDQSLVSAPIALPTAMSLQWGATKLEPELDQPQGEHFAYWYDRYVDCCINQQQPPLSFHTWMNSPIYCWNLQGAGLVGMYSPDPDDVSSLTMNTTLRDATAAPENAGDDLFSTVEVRLNGQDITDGERNVMSLPSFYRKALKNPRGHADGGQMSVYRLRGGTPSDVNVEIPGGTAITSLVSSFVSLSAPGTEEGLFVPSSGRAAVGNVAADGQHSRRFGVGGPNDARPYSSPSHELRAATAANCDAATGRTVVYKVRPDVLAFSSSSLVPSSSQLTFNWRKQINLALCTQTADVAGVPQVNFVSARMWMRRVKPLAPFVDRLERPIRMPVMRTVIASKIMPASTNPGRFEHSDGNIFSGTRPDYIVFAVLSEEALSQDSGRRLSQYASGRYAAAACPFGAHGDTPDVAEDAPYGTIVRLQARWGMDSFPMERFESTDASQEGMPLLYDRYKEAANDLSYGEGPMLSYDQFQSHVFFIQDMRAVTPNTDSAQLSIDMAVDRSTLAGGQGAGQLRLFTMLIYNSYVDIDPTKGTASKSW</sequence>
<dbReference type="RefSeq" id="XP_001745708.1">
    <property type="nucleotide sequence ID" value="XM_001745656.1"/>
</dbReference>
<accession>A9UYW9</accession>
<dbReference type="EMBL" id="CH991550">
    <property type="protein sequence ID" value="EDQ89679.1"/>
    <property type="molecule type" value="Genomic_DNA"/>
</dbReference>
<organism evidence="1 2">
    <name type="scientific">Monosiga brevicollis</name>
    <name type="common">Choanoflagellate</name>
    <dbReference type="NCBI Taxonomy" id="81824"/>
    <lineage>
        <taxon>Eukaryota</taxon>
        <taxon>Choanoflagellata</taxon>
        <taxon>Craspedida</taxon>
        <taxon>Salpingoecidae</taxon>
        <taxon>Monosiga</taxon>
    </lineage>
</organism>